<feature type="region of interest" description="Disordered" evidence="1">
    <location>
        <begin position="150"/>
        <end position="179"/>
    </location>
</feature>
<dbReference type="Gene3D" id="1.10.510.10">
    <property type="entry name" value="Transferase(Phosphotransferase) domain 1"/>
    <property type="match status" value="1"/>
</dbReference>
<dbReference type="SUPFAM" id="SSF56112">
    <property type="entry name" value="Protein kinase-like (PK-like)"/>
    <property type="match status" value="1"/>
</dbReference>
<dbReference type="InterPro" id="IPR011009">
    <property type="entry name" value="Kinase-like_dom_sf"/>
</dbReference>
<dbReference type="GO" id="GO:0004672">
    <property type="term" value="F:protein kinase activity"/>
    <property type="evidence" value="ECO:0007669"/>
    <property type="project" value="InterPro"/>
</dbReference>
<accession>A0A2N3N6Y6</accession>
<keyword evidence="4" id="KW-1185">Reference proteome</keyword>
<dbReference type="VEuPathDB" id="FungiDB:jhhlp_005475"/>
<reference evidence="3 4" key="1">
    <citation type="journal article" date="2017" name="G3 (Bethesda)">
        <title>First Draft Genome Sequence of the Pathogenic Fungus Lomentospora prolificans (Formerly Scedosporium prolificans).</title>
        <authorList>
            <person name="Luo R."/>
            <person name="Zimin A."/>
            <person name="Workman R."/>
            <person name="Fan Y."/>
            <person name="Pertea G."/>
            <person name="Grossman N."/>
            <person name="Wear M.P."/>
            <person name="Jia B."/>
            <person name="Miller H."/>
            <person name="Casadevall A."/>
            <person name="Timp W."/>
            <person name="Zhang S.X."/>
            <person name="Salzberg S.L."/>
        </authorList>
    </citation>
    <scope>NUCLEOTIDE SEQUENCE [LARGE SCALE GENOMIC DNA]</scope>
    <source>
        <strain evidence="3 4">JHH-5317</strain>
    </source>
</reference>
<organism evidence="3 4">
    <name type="scientific">Lomentospora prolificans</name>
    <dbReference type="NCBI Taxonomy" id="41688"/>
    <lineage>
        <taxon>Eukaryota</taxon>
        <taxon>Fungi</taxon>
        <taxon>Dikarya</taxon>
        <taxon>Ascomycota</taxon>
        <taxon>Pezizomycotina</taxon>
        <taxon>Sordariomycetes</taxon>
        <taxon>Hypocreomycetidae</taxon>
        <taxon>Microascales</taxon>
        <taxon>Microascaceae</taxon>
        <taxon>Lomentospora</taxon>
    </lineage>
</organism>
<dbReference type="PANTHER" id="PTHR37542">
    <property type="entry name" value="HELO DOMAIN-CONTAINING PROTEIN-RELATED"/>
    <property type="match status" value="1"/>
</dbReference>
<dbReference type="GO" id="GO:0005524">
    <property type="term" value="F:ATP binding"/>
    <property type="evidence" value="ECO:0007669"/>
    <property type="project" value="InterPro"/>
</dbReference>
<dbReference type="InterPro" id="IPR000719">
    <property type="entry name" value="Prot_kinase_dom"/>
</dbReference>
<feature type="domain" description="Protein kinase" evidence="2">
    <location>
        <begin position="295"/>
        <end position="630"/>
    </location>
</feature>
<dbReference type="InParanoid" id="A0A2N3N6Y6"/>
<feature type="region of interest" description="Disordered" evidence="1">
    <location>
        <begin position="447"/>
        <end position="471"/>
    </location>
</feature>
<feature type="compositionally biased region" description="Low complexity" evidence="1">
    <location>
        <begin position="154"/>
        <end position="166"/>
    </location>
</feature>
<proteinExistence type="predicted"/>
<dbReference type="PROSITE" id="PS50011">
    <property type="entry name" value="PROTEIN_KINASE_DOM"/>
    <property type="match status" value="1"/>
</dbReference>
<gene>
    <name evidence="3" type="ORF">jhhlp_005475</name>
</gene>
<sequence length="630" mass="71444">MASGLEVLGAVAASLELVKVASACLSTVNELRNVSLQAREQKDAHLNLFIQGLRFERWCSALGIQEVIGTMKARPKDWGEAAEITSFGNTLKKTLRLTSPEFVQLTLAALSGMRDKFIEATGIISKYATTSLHQPCPSSKQNKLSKTLSKLYARRTPSPRTSRDPPGATEECDEQAGKSKSGAALMMKWVTSDKSTIFSLLESIEKTNSLLLELLNPTLHHQVDRRTEMTILYTIHHDTLIKTERLPDVDDLGNMARIKQWQLRERREATGDDATSSSSLTITEDPPPRRIQPYQPKDFKRGTLHYGEYRSLSNLDGQSVMVEWKYYNKDSPVRMEQTLRLGELVGVLNRNNLFKRFATLHCKGLVNDIENSRIGMIFSVDNGKGKQMESLQDMIRREATPIPVGQRFELSKRLATAVLCLHSVQWLHKSIRSDNIICFRGDHELNGPTCSPGGKPSENDKLSRPSRTSSPLRPSLPEFYLVGWDLSRPDHPSELSETLSISTMGFQTKRDAIKSYSHPDIHLEPGTKRPRYRSQFDIYSLGLILLEIGLWRTIDTIRIRSQNDSEFRNKVRTEYCDKLLPKMGEVYWRVVQRCLNNDFGVPEDNADRNDFPLQVSFEEHVVCELEKCFA</sequence>
<dbReference type="Proteomes" id="UP000233524">
    <property type="component" value="Unassembled WGS sequence"/>
</dbReference>
<dbReference type="InterPro" id="IPR029498">
    <property type="entry name" value="HeLo_dom"/>
</dbReference>
<evidence type="ECO:0000259" key="2">
    <source>
        <dbReference type="PROSITE" id="PS50011"/>
    </source>
</evidence>
<dbReference type="InterPro" id="IPR038305">
    <property type="entry name" value="HeLo_sf"/>
</dbReference>
<comment type="caution">
    <text evidence="3">The sequence shown here is derived from an EMBL/GenBank/DDBJ whole genome shotgun (WGS) entry which is preliminary data.</text>
</comment>
<dbReference type="Pfam" id="PF14479">
    <property type="entry name" value="HeLo"/>
    <property type="match status" value="1"/>
</dbReference>
<dbReference type="AlphaFoldDB" id="A0A2N3N6Y6"/>
<evidence type="ECO:0000313" key="3">
    <source>
        <dbReference type="EMBL" id="PKS08199.1"/>
    </source>
</evidence>
<name>A0A2N3N6Y6_9PEZI</name>
<protein>
    <recommendedName>
        <fullName evidence="2">Protein kinase domain-containing protein</fullName>
    </recommendedName>
</protein>
<dbReference type="EMBL" id="NLAX01000700">
    <property type="protein sequence ID" value="PKS08199.1"/>
    <property type="molecule type" value="Genomic_DNA"/>
</dbReference>
<dbReference type="Gene3D" id="1.20.120.1020">
    <property type="entry name" value="Prion-inhibition and propagation, HeLo domain"/>
    <property type="match status" value="1"/>
</dbReference>
<feature type="region of interest" description="Disordered" evidence="1">
    <location>
        <begin position="263"/>
        <end position="296"/>
    </location>
</feature>
<dbReference type="PANTHER" id="PTHR37542:SF3">
    <property type="entry name" value="PRION-INHIBITION AND PROPAGATION HELO DOMAIN-CONTAINING PROTEIN"/>
    <property type="match status" value="1"/>
</dbReference>
<evidence type="ECO:0000256" key="1">
    <source>
        <dbReference type="SAM" id="MobiDB-lite"/>
    </source>
</evidence>
<dbReference type="OrthoDB" id="1911848at2759"/>
<evidence type="ECO:0000313" key="4">
    <source>
        <dbReference type="Proteomes" id="UP000233524"/>
    </source>
</evidence>
<feature type="compositionally biased region" description="Polar residues" evidence="1">
    <location>
        <begin position="273"/>
        <end position="282"/>
    </location>
</feature>